<evidence type="ECO:0000313" key="2">
    <source>
        <dbReference type="EMBL" id="CCB50943.1"/>
    </source>
</evidence>
<dbReference type="InParanoid" id="F6HF13"/>
<dbReference type="EMBL" id="FN595752">
    <property type="protein sequence ID" value="CCB50943.1"/>
    <property type="molecule type" value="Genomic_DNA"/>
</dbReference>
<organism evidence="2 3">
    <name type="scientific">Vitis vinifera</name>
    <name type="common">Grape</name>
    <dbReference type="NCBI Taxonomy" id="29760"/>
    <lineage>
        <taxon>Eukaryota</taxon>
        <taxon>Viridiplantae</taxon>
        <taxon>Streptophyta</taxon>
        <taxon>Embryophyta</taxon>
        <taxon>Tracheophyta</taxon>
        <taxon>Spermatophyta</taxon>
        <taxon>Magnoliopsida</taxon>
        <taxon>eudicotyledons</taxon>
        <taxon>Gunneridae</taxon>
        <taxon>Pentapetalae</taxon>
        <taxon>rosids</taxon>
        <taxon>Vitales</taxon>
        <taxon>Vitaceae</taxon>
        <taxon>Viteae</taxon>
        <taxon>Vitis</taxon>
    </lineage>
</organism>
<protein>
    <submittedName>
        <fullName evidence="2">Uncharacterized protein</fullName>
    </submittedName>
</protein>
<dbReference type="HOGENOM" id="CLU_3054254_0_0_1"/>
<keyword evidence="3" id="KW-1185">Reference proteome</keyword>
<evidence type="ECO:0000256" key="1">
    <source>
        <dbReference type="SAM" id="MobiDB-lite"/>
    </source>
</evidence>
<reference evidence="3" key="1">
    <citation type="journal article" date="2007" name="Nature">
        <title>The grapevine genome sequence suggests ancestral hexaploidization in major angiosperm phyla.</title>
        <authorList>
            <consortium name="The French-Italian Public Consortium for Grapevine Genome Characterization."/>
            <person name="Jaillon O."/>
            <person name="Aury J.-M."/>
            <person name="Noel B."/>
            <person name="Policriti A."/>
            <person name="Clepet C."/>
            <person name="Casagrande A."/>
            <person name="Choisne N."/>
            <person name="Aubourg S."/>
            <person name="Vitulo N."/>
            <person name="Jubin C."/>
            <person name="Vezzi A."/>
            <person name="Legeai F."/>
            <person name="Hugueney P."/>
            <person name="Dasilva C."/>
            <person name="Horner D."/>
            <person name="Mica E."/>
            <person name="Jublot D."/>
            <person name="Poulain J."/>
            <person name="Bruyere C."/>
            <person name="Billault A."/>
            <person name="Segurens B."/>
            <person name="Gouyvenoux M."/>
            <person name="Ugarte E."/>
            <person name="Cattonaro F."/>
            <person name="Anthouard V."/>
            <person name="Vico V."/>
            <person name="Del Fabbro C."/>
            <person name="Alaux M."/>
            <person name="Di Gaspero G."/>
            <person name="Dumas V."/>
            <person name="Felice N."/>
            <person name="Paillard S."/>
            <person name="Juman I."/>
            <person name="Moroldo M."/>
            <person name="Scalabrin S."/>
            <person name="Canaguier A."/>
            <person name="Le Clainche I."/>
            <person name="Malacrida G."/>
            <person name="Durand E."/>
            <person name="Pesole G."/>
            <person name="Laucou V."/>
            <person name="Chatelet P."/>
            <person name="Merdinoglu D."/>
            <person name="Delledonne M."/>
            <person name="Pezzotti M."/>
            <person name="Lecharny A."/>
            <person name="Scarpelli C."/>
            <person name="Artiguenave F."/>
            <person name="Pe M.E."/>
            <person name="Valle G."/>
            <person name="Morgante M."/>
            <person name="Caboche M."/>
            <person name="Adam-Blondon A.-F."/>
            <person name="Weissenbach J."/>
            <person name="Quetier F."/>
            <person name="Wincker P."/>
        </authorList>
    </citation>
    <scope>NUCLEOTIDE SEQUENCE [LARGE SCALE GENOMIC DNA]</scope>
    <source>
        <strain evidence="3">cv. Pinot noir / PN40024</strain>
    </source>
</reference>
<name>F6HF13_VITVI</name>
<dbReference type="Proteomes" id="UP000009183">
    <property type="component" value="Chromosome 1"/>
</dbReference>
<gene>
    <name evidence="2" type="ordered locus">VIT_01s0011g03000</name>
</gene>
<feature type="region of interest" description="Disordered" evidence="1">
    <location>
        <begin position="1"/>
        <end position="41"/>
    </location>
</feature>
<sequence>MPAKEHDNTSSYDVEPSPLLSEDSSKSFVGQPSLGASHGGTAHLHDLLLDLSVR</sequence>
<evidence type="ECO:0000313" key="3">
    <source>
        <dbReference type="Proteomes" id="UP000009183"/>
    </source>
</evidence>
<accession>F6HF13</accession>
<proteinExistence type="predicted"/>
<dbReference type="AlphaFoldDB" id="F6HF13"/>
<dbReference type="PaxDb" id="29760-VIT_01s0011g03000.t01"/>